<evidence type="ECO:0000313" key="2">
    <source>
        <dbReference type="Proteomes" id="UP000294933"/>
    </source>
</evidence>
<name>A0A4Y7PEV9_9AGAM</name>
<keyword evidence="2" id="KW-1185">Reference proteome</keyword>
<dbReference type="VEuPathDB" id="FungiDB:BD410DRAFT_846611"/>
<dbReference type="Proteomes" id="UP000294933">
    <property type="component" value="Unassembled WGS sequence"/>
</dbReference>
<accession>A0A4Y7PEV9</accession>
<sequence length="262" mass="29984">MPKTGDAVAALPPCEVEDECLLMPSELTEAMRSKLDVSLISAEIQLREGEANDALRDLRSAIKYTSALRQQKKINVRGQKPNTRAQVIIKDGEAKKDLWVQKYRHAQSCLAALNLPDIDSKYPKLLDKDMYMKSLTEPHELGSGRETEGWIWRSGPIGNLSETEQAEWDLDAERVRWFREKADRDRWQEEVDILEEEFRRTIRSFQKMSATWDKLADQNSEKGGYVAYARRQAAMFKKMEVDCSNRFTKAAGPASEVVHSES</sequence>
<dbReference type="EMBL" id="ML170461">
    <property type="protein sequence ID" value="TDL13796.1"/>
    <property type="molecule type" value="Genomic_DNA"/>
</dbReference>
<evidence type="ECO:0000313" key="1">
    <source>
        <dbReference type="EMBL" id="TDL13796.1"/>
    </source>
</evidence>
<proteinExistence type="predicted"/>
<reference evidence="1 2" key="1">
    <citation type="submission" date="2018-06" db="EMBL/GenBank/DDBJ databases">
        <title>A transcriptomic atlas of mushroom development highlights an independent origin of complex multicellularity.</title>
        <authorList>
            <consortium name="DOE Joint Genome Institute"/>
            <person name="Krizsan K."/>
            <person name="Almasi E."/>
            <person name="Merenyi Z."/>
            <person name="Sahu N."/>
            <person name="Viragh M."/>
            <person name="Koszo T."/>
            <person name="Mondo S."/>
            <person name="Kiss B."/>
            <person name="Balint B."/>
            <person name="Kues U."/>
            <person name="Barry K."/>
            <person name="Hegedus J.C."/>
            <person name="Henrissat B."/>
            <person name="Johnson J."/>
            <person name="Lipzen A."/>
            <person name="Ohm R."/>
            <person name="Nagy I."/>
            <person name="Pangilinan J."/>
            <person name="Yan J."/>
            <person name="Xiong Y."/>
            <person name="Grigoriev I.V."/>
            <person name="Hibbett D.S."/>
            <person name="Nagy L.G."/>
        </authorList>
    </citation>
    <scope>NUCLEOTIDE SEQUENCE [LARGE SCALE GENOMIC DNA]</scope>
    <source>
        <strain evidence="1 2">SZMC22713</strain>
    </source>
</reference>
<dbReference type="STRING" id="50990.A0A4Y7PEV9"/>
<organism evidence="1 2">
    <name type="scientific">Rickenella mellea</name>
    <dbReference type="NCBI Taxonomy" id="50990"/>
    <lineage>
        <taxon>Eukaryota</taxon>
        <taxon>Fungi</taxon>
        <taxon>Dikarya</taxon>
        <taxon>Basidiomycota</taxon>
        <taxon>Agaricomycotina</taxon>
        <taxon>Agaricomycetes</taxon>
        <taxon>Hymenochaetales</taxon>
        <taxon>Rickenellaceae</taxon>
        <taxon>Rickenella</taxon>
    </lineage>
</organism>
<dbReference type="OrthoDB" id="3256058at2759"/>
<dbReference type="AlphaFoldDB" id="A0A4Y7PEV9"/>
<gene>
    <name evidence="1" type="ORF">BD410DRAFT_846611</name>
</gene>
<protein>
    <submittedName>
        <fullName evidence="1">Uncharacterized protein</fullName>
    </submittedName>
</protein>